<evidence type="ECO:0000313" key="2">
    <source>
        <dbReference type="EMBL" id="POY76746.1"/>
    </source>
</evidence>
<organism evidence="2 3">
    <name type="scientific">Rhodotorula taiwanensis</name>
    <dbReference type="NCBI Taxonomy" id="741276"/>
    <lineage>
        <taxon>Eukaryota</taxon>
        <taxon>Fungi</taxon>
        <taxon>Dikarya</taxon>
        <taxon>Basidiomycota</taxon>
        <taxon>Pucciniomycotina</taxon>
        <taxon>Microbotryomycetes</taxon>
        <taxon>Sporidiobolales</taxon>
        <taxon>Sporidiobolaceae</taxon>
        <taxon>Rhodotorula</taxon>
    </lineage>
</organism>
<dbReference type="AlphaFoldDB" id="A0A2S5BJ12"/>
<sequence length="596" mass="62059">MDVERNEREGSFHPMASDSESGSGSVSDGDPPGYDGRPPPPPIAPRPVLPKRESSSRSVEPLQPVYGTTTTSQLSPGAQSDSSNGSRSGSGSKTRTRRAFDELEDVMFSHPRTFLAMALRIAESRDAQVLISDDRTGKANSAYMHLVCPYRRAGCPLHIRLTRAKEGGWVVKGPGMHDTAADQKQRSVYRCRHPSAGYPDFTVGQSVQSWLDADARRVGGTAILPSVEAATPRSTTAAVPMSLMMSGSGESANGESTTNGGAATTTKPASNPEPSPRRSLRSDAAAASASDSVKQVDPLSGKAARFPRSAHKTGPVTQRPSGAKSTSGSPAAAAAAKTTPRVTPSPAAPAAAATTSGGSLSAPSRIDPDRALAPPFQRAIDLQAQIAPALGPGVYPHHHHHRVPLTYANGGSTRQATESPITHRPAADVSKANPYPPLTSAAMVAPATPPVSTKGTGDFHQPYYFAPPASTVPFTAPLIIRADTPVSAVTTTTAPAAAVVTPCVAVTDPSATAEWTAFLTRLGEPDLIPLAKVLGSAAISVTPAAFFSDAADDDLRASLLDQLPAGAVGLWPKLKLAKRIRDRGEAVWREMRSEGA</sequence>
<dbReference type="OrthoDB" id="2528183at2759"/>
<feature type="compositionally biased region" description="Polar residues" evidence="1">
    <location>
        <begin position="248"/>
        <end position="269"/>
    </location>
</feature>
<proteinExistence type="predicted"/>
<dbReference type="Proteomes" id="UP000237144">
    <property type="component" value="Unassembled WGS sequence"/>
</dbReference>
<evidence type="ECO:0000256" key="1">
    <source>
        <dbReference type="SAM" id="MobiDB-lite"/>
    </source>
</evidence>
<accession>A0A2S5BJ12</accession>
<feature type="region of interest" description="Disordered" evidence="1">
    <location>
        <begin position="1"/>
        <end position="98"/>
    </location>
</feature>
<feature type="compositionally biased region" description="Low complexity" evidence="1">
    <location>
        <begin position="282"/>
        <end position="292"/>
    </location>
</feature>
<evidence type="ECO:0000313" key="3">
    <source>
        <dbReference type="Proteomes" id="UP000237144"/>
    </source>
</evidence>
<protein>
    <submittedName>
        <fullName evidence="2">Uncharacterized protein</fullName>
    </submittedName>
</protein>
<comment type="caution">
    <text evidence="2">The sequence shown here is derived from an EMBL/GenBank/DDBJ whole genome shotgun (WGS) entry which is preliminary data.</text>
</comment>
<feature type="compositionally biased region" description="Basic and acidic residues" evidence="1">
    <location>
        <begin position="1"/>
        <end position="11"/>
    </location>
</feature>
<dbReference type="EMBL" id="PJQD01000002">
    <property type="protein sequence ID" value="POY76746.1"/>
    <property type="molecule type" value="Genomic_DNA"/>
</dbReference>
<feature type="region of interest" description="Disordered" evidence="1">
    <location>
        <begin position="244"/>
        <end position="371"/>
    </location>
</feature>
<gene>
    <name evidence="2" type="ORF">BMF94_0338</name>
</gene>
<feature type="compositionally biased region" description="Low complexity" evidence="1">
    <location>
        <begin position="17"/>
        <end position="36"/>
    </location>
</feature>
<keyword evidence="3" id="KW-1185">Reference proteome</keyword>
<feature type="compositionally biased region" description="Pro residues" evidence="1">
    <location>
        <begin position="37"/>
        <end position="48"/>
    </location>
</feature>
<feature type="compositionally biased region" description="Polar residues" evidence="1">
    <location>
        <begin position="66"/>
        <end position="79"/>
    </location>
</feature>
<feature type="compositionally biased region" description="Low complexity" evidence="1">
    <location>
        <begin position="80"/>
        <end position="92"/>
    </location>
</feature>
<name>A0A2S5BJ12_9BASI</name>
<reference evidence="2 3" key="1">
    <citation type="journal article" date="2018" name="Front. Microbiol.">
        <title>Prospects for Fungal Bioremediation of Acidic Radioactive Waste Sites: Characterization and Genome Sequence of Rhodotorula taiwanensis MD1149.</title>
        <authorList>
            <person name="Tkavc R."/>
            <person name="Matrosova V.Y."/>
            <person name="Grichenko O.E."/>
            <person name="Gostincar C."/>
            <person name="Volpe R.P."/>
            <person name="Klimenkova P."/>
            <person name="Gaidamakova E.K."/>
            <person name="Zhou C.E."/>
            <person name="Stewart B.J."/>
            <person name="Lyman M.G."/>
            <person name="Malfatti S.A."/>
            <person name="Rubinfeld B."/>
            <person name="Courtot M."/>
            <person name="Singh J."/>
            <person name="Dalgard C.L."/>
            <person name="Hamilton T."/>
            <person name="Frey K.G."/>
            <person name="Gunde-Cimerman N."/>
            <person name="Dugan L."/>
            <person name="Daly M.J."/>
        </authorList>
    </citation>
    <scope>NUCLEOTIDE SEQUENCE [LARGE SCALE GENOMIC DNA]</scope>
    <source>
        <strain evidence="2 3">MD1149</strain>
    </source>
</reference>
<feature type="compositionally biased region" description="Low complexity" evidence="1">
    <location>
        <begin position="320"/>
        <end position="364"/>
    </location>
</feature>